<dbReference type="InterPro" id="IPR039762">
    <property type="entry name" value="Nmd2/UPF2"/>
</dbReference>
<dbReference type="Proteomes" id="UP000245699">
    <property type="component" value="Unassembled WGS sequence"/>
</dbReference>
<evidence type="ECO:0000259" key="4">
    <source>
        <dbReference type="SMART" id="SM00543"/>
    </source>
</evidence>
<evidence type="ECO:0000256" key="2">
    <source>
        <dbReference type="ARBA" id="ARBA00022490"/>
    </source>
</evidence>
<keyword evidence="6" id="KW-1185">Reference proteome</keyword>
<feature type="domain" description="MIF4G" evidence="4">
    <location>
        <begin position="490"/>
        <end position="686"/>
    </location>
</feature>
<dbReference type="Gene3D" id="1.25.40.180">
    <property type="match status" value="3"/>
</dbReference>
<evidence type="ECO:0000313" key="5">
    <source>
        <dbReference type="EMBL" id="PVU89253.1"/>
    </source>
</evidence>
<evidence type="ECO:0000256" key="3">
    <source>
        <dbReference type="SAM" id="MobiDB-lite"/>
    </source>
</evidence>
<dbReference type="InterPro" id="IPR016024">
    <property type="entry name" value="ARM-type_fold"/>
</dbReference>
<dbReference type="AlphaFoldDB" id="A0A2T9YA91"/>
<dbReference type="InterPro" id="IPR007193">
    <property type="entry name" value="Upf2/Nmd2_C"/>
</dbReference>
<dbReference type="Pfam" id="PF02854">
    <property type="entry name" value="MIF4G"/>
    <property type="match status" value="3"/>
</dbReference>
<feature type="region of interest" description="Disordered" evidence="3">
    <location>
        <begin position="1156"/>
        <end position="1209"/>
    </location>
</feature>
<dbReference type="EMBL" id="MBFT01000563">
    <property type="protein sequence ID" value="PVU89253.1"/>
    <property type="molecule type" value="Genomic_DNA"/>
</dbReference>
<dbReference type="PANTHER" id="PTHR12839:SF7">
    <property type="entry name" value="REGULATOR OF NONSENSE TRANSCRIPTS 2"/>
    <property type="match status" value="1"/>
</dbReference>
<feature type="region of interest" description="Disordered" evidence="3">
    <location>
        <begin position="464"/>
        <end position="487"/>
    </location>
</feature>
<feature type="compositionally biased region" description="Low complexity" evidence="3">
    <location>
        <begin position="1164"/>
        <end position="1174"/>
    </location>
</feature>
<keyword evidence="2" id="KW-0963">Cytoplasm</keyword>
<protein>
    <recommendedName>
        <fullName evidence="4">MIF4G domain-containing protein</fullName>
    </recommendedName>
</protein>
<comment type="caution">
    <text evidence="5">The sequence shown here is derived from an EMBL/GenBank/DDBJ whole genome shotgun (WGS) entry which is preliminary data.</text>
</comment>
<proteinExistence type="predicted"/>
<name>A0A2T9YA91_9FUNG</name>
<dbReference type="GO" id="GO:0003723">
    <property type="term" value="F:RNA binding"/>
    <property type="evidence" value="ECO:0007669"/>
    <property type="project" value="InterPro"/>
</dbReference>
<feature type="domain" description="MIF4G" evidence="4">
    <location>
        <begin position="699"/>
        <end position="927"/>
    </location>
</feature>
<evidence type="ECO:0000256" key="1">
    <source>
        <dbReference type="ARBA" id="ARBA00004496"/>
    </source>
</evidence>
<dbReference type="SMART" id="SM00543">
    <property type="entry name" value="MIF4G"/>
    <property type="match status" value="2"/>
</dbReference>
<dbReference type="Pfam" id="PF04050">
    <property type="entry name" value="Upf2"/>
    <property type="match status" value="1"/>
</dbReference>
<sequence length="1209" mass="138186">MSQETSNSRQERLLHLQTVNAAAWQGNLTSLTTKNLDANIKKNTGFIKKCKTNLGADSCAQLLNEIKTLQLKKYLTEITSAIVEGLFKCSSTSDANAAVDVISALHQRFGAEFTSDLTSNLIKLIHETQKLASSTATSEQKEKDENLRQTKLKIYLRIIGEMYLCGLLFGIDELDIPEAISSTYSLNCGLPPTNKLESVKLKEISRKQEFCTLYGLIFFLVENDSTQHVNLQVITHFAKTFKREFELDFEDNPNPDSNSVPINKINTDFVIIKADHIAGIKNLIENYWKTGINQLEKMINALKKLETKNKELLYTRGTISDDKKQKYELWSKKVEKIKSNMEAFSECIGKKMPQIKMEADESTIGISFDNPSTNDRDEATQGWWADEEEKQFYTQLFDLRSQVPPVYLENIGAKKKKQGVDEKKKPSKDNYEESEFYEDFEAQDYEEFIEKRAKAVLHSKTQVPLKNTLGSDPDRNPDTKEDISDFSGTAGRLDTLLSQLPSLANRERTDEACVEYCYASLKSGHKRVIKTLLDVPKKRQDLLPFYSRFIATLDPFMPSIGASVVEGLESEFRWFIRKKIRNLFEARARNAKYISELTKFKVAPPYIAIRCCKVLVESFVPQDIEILCTFIEECGRFLLSGPESGPRMTQILETLLRKRTALNLETVLVNLIDSVYLQCYPELANQNKPPPKQRSLIELYIRSLIYETLSKRSADPVYRQLRKLPWNNKTGNEIDEDSKNIHEILIKCFSKPHKIKFALLPVLAMLSGMLSRSYPWFGIRVVDTVLENIRLGLETNLFVYNQRRISDIKYIGELYNFRMIDFMEIFEVLYLLLNYGYTPGNGNEASVENIPYPGKQCPVDLSTDYFRIRLVCTLLATCGNCFEEGHDKAYLDIYLAYFELYILSKDLPLPIDMKFMVDEIYSDLRPNLPLHSTWKEAVEVFEATILENMQTINTVLQKTQKNSKVAGVLEEKLLETDVIMDTEILKNDTTSPELVPGENNINNVDESINSRKLERVVPLDMGIPVHLRDRKPNISSGFPNVATNLDDDANNVYRTYNEDGLIIHHPPEKKVEPNIDVDGVRFSLLTGKKQKPQIKNLLVPESSKLALRTRAQQIAARQEKERLNQLVLSYEKQSDPFPNIGSQPQKRYGQIAKTNILTSKPNDNDGNLTNLGNTRPGPRNSQSSTHSKHPETPKNNPRLQTFHFSEIFK</sequence>
<reference evidence="5 6" key="1">
    <citation type="journal article" date="2018" name="MBio">
        <title>Comparative Genomics Reveals the Core Gene Toolbox for the Fungus-Insect Symbiosis.</title>
        <authorList>
            <person name="Wang Y."/>
            <person name="Stata M."/>
            <person name="Wang W."/>
            <person name="Stajich J.E."/>
            <person name="White M.M."/>
            <person name="Moncalvo J.M."/>
        </authorList>
    </citation>
    <scope>NUCLEOTIDE SEQUENCE [LARGE SCALE GENOMIC DNA]</scope>
    <source>
        <strain evidence="5 6">AUS-77-4</strain>
    </source>
</reference>
<evidence type="ECO:0000313" key="6">
    <source>
        <dbReference type="Proteomes" id="UP000245699"/>
    </source>
</evidence>
<dbReference type="PANTHER" id="PTHR12839">
    <property type="entry name" value="NONSENSE-MEDIATED MRNA DECAY PROTEIN 2 UP-FRAMESHIFT SUPPRESSOR 2"/>
    <property type="match status" value="1"/>
</dbReference>
<dbReference type="GO" id="GO:0005737">
    <property type="term" value="C:cytoplasm"/>
    <property type="evidence" value="ECO:0007669"/>
    <property type="project" value="UniProtKB-SubCell"/>
</dbReference>
<dbReference type="InterPro" id="IPR003890">
    <property type="entry name" value="MIF4G-like_typ-3"/>
</dbReference>
<accession>A0A2T9YA91</accession>
<dbReference type="SUPFAM" id="SSF48371">
    <property type="entry name" value="ARM repeat"/>
    <property type="match status" value="2"/>
</dbReference>
<dbReference type="GO" id="GO:0035145">
    <property type="term" value="C:exon-exon junction complex"/>
    <property type="evidence" value="ECO:0007669"/>
    <property type="project" value="TreeGrafter"/>
</dbReference>
<dbReference type="STRING" id="61424.A0A2T9YA91"/>
<organism evidence="5 6">
    <name type="scientific">Furculomyces boomerangus</name>
    <dbReference type="NCBI Taxonomy" id="61424"/>
    <lineage>
        <taxon>Eukaryota</taxon>
        <taxon>Fungi</taxon>
        <taxon>Fungi incertae sedis</taxon>
        <taxon>Zoopagomycota</taxon>
        <taxon>Kickxellomycotina</taxon>
        <taxon>Harpellomycetes</taxon>
        <taxon>Harpellales</taxon>
        <taxon>Harpellaceae</taxon>
        <taxon>Furculomyces</taxon>
    </lineage>
</organism>
<dbReference type="GO" id="GO:0000184">
    <property type="term" value="P:nuclear-transcribed mRNA catabolic process, nonsense-mediated decay"/>
    <property type="evidence" value="ECO:0007669"/>
    <property type="project" value="InterPro"/>
</dbReference>
<dbReference type="OrthoDB" id="27832at2759"/>
<gene>
    <name evidence="5" type="ORF">BB559_005169</name>
</gene>
<feature type="compositionally biased region" description="Polar residues" evidence="3">
    <location>
        <begin position="1193"/>
        <end position="1203"/>
    </location>
</feature>
<feature type="compositionally biased region" description="Basic and acidic residues" evidence="3">
    <location>
        <begin position="472"/>
        <end position="483"/>
    </location>
</feature>
<comment type="subcellular location">
    <subcellularLocation>
        <location evidence="1">Cytoplasm</location>
    </subcellularLocation>
</comment>